<evidence type="ECO:0000313" key="2">
    <source>
        <dbReference type="Proteomes" id="UP000247485"/>
    </source>
</evidence>
<sequence length="55" mass="6019">MTRVPPGKVKDVGNCQKRCVAQVTVLEEPVRGKYVRGSSAEVNKRLVTLITGHRG</sequence>
<protein>
    <submittedName>
        <fullName evidence="1">Uncharacterized protein</fullName>
    </submittedName>
</protein>
<name>A0A318FAY3_KLEOX</name>
<proteinExistence type="predicted"/>
<dbReference type="AlphaFoldDB" id="A0A318FAY3"/>
<evidence type="ECO:0000313" key="1">
    <source>
        <dbReference type="EMBL" id="PXW35030.1"/>
    </source>
</evidence>
<organism evidence="1 2">
    <name type="scientific">Klebsiella oxytoca</name>
    <dbReference type="NCBI Taxonomy" id="571"/>
    <lineage>
        <taxon>Bacteria</taxon>
        <taxon>Pseudomonadati</taxon>
        <taxon>Pseudomonadota</taxon>
        <taxon>Gammaproteobacteria</taxon>
        <taxon>Enterobacterales</taxon>
        <taxon>Enterobacteriaceae</taxon>
        <taxon>Klebsiella/Raoultella group</taxon>
        <taxon>Klebsiella</taxon>
    </lineage>
</organism>
<gene>
    <name evidence="1" type="ORF">DET57_13113</name>
</gene>
<comment type="caution">
    <text evidence="1">The sequence shown here is derived from an EMBL/GenBank/DDBJ whole genome shotgun (WGS) entry which is preliminary data.</text>
</comment>
<dbReference type="Proteomes" id="UP000247485">
    <property type="component" value="Unassembled WGS sequence"/>
</dbReference>
<dbReference type="EMBL" id="QJJG01000031">
    <property type="protein sequence ID" value="PXW35030.1"/>
    <property type="molecule type" value="Genomic_DNA"/>
</dbReference>
<reference evidence="1 2" key="1">
    <citation type="submission" date="2018-05" db="EMBL/GenBank/DDBJ databases">
        <title>Freshwater and sediment microbial communities from various areas in North America, analyzing microbe dynamics in response to fracking.</title>
        <authorList>
            <person name="Lamendella R."/>
        </authorList>
    </citation>
    <scope>NUCLEOTIDE SEQUENCE [LARGE SCALE GENOMIC DNA]</scope>
    <source>
        <strain evidence="1 2">67</strain>
    </source>
</reference>
<accession>A0A318FAY3</accession>